<evidence type="ECO:0000313" key="6">
    <source>
        <dbReference type="EMBL" id="QJA45676.1"/>
    </source>
</evidence>
<dbReference type="InterPro" id="IPR050219">
    <property type="entry name" value="DnaG_primase"/>
</dbReference>
<gene>
    <name evidence="7" type="ORF">MM415B00361_0039</name>
    <name evidence="6" type="ORF">TM448A00273_0002</name>
</gene>
<keyword evidence="6" id="KW-0067">ATP-binding</keyword>
<keyword evidence="3" id="KW-0862">Zinc</keyword>
<feature type="domain" description="Zinc finger CHC2-type" evidence="5">
    <location>
        <begin position="32"/>
        <end position="95"/>
    </location>
</feature>
<dbReference type="GO" id="GO:0005737">
    <property type="term" value="C:cytoplasm"/>
    <property type="evidence" value="ECO:0007669"/>
    <property type="project" value="TreeGrafter"/>
</dbReference>
<evidence type="ECO:0000256" key="4">
    <source>
        <dbReference type="SAM" id="MobiDB-lite"/>
    </source>
</evidence>
<dbReference type="InterPro" id="IPR027417">
    <property type="entry name" value="P-loop_NTPase"/>
</dbReference>
<accession>A0A6H1ZCN9</accession>
<evidence type="ECO:0000256" key="1">
    <source>
        <dbReference type="ARBA" id="ARBA00022723"/>
    </source>
</evidence>
<sequence>MPTKEDVLRRAEEQRRQLFEAGGVVFQKEGKWTGFCPFHHDENKPSFSVFEHQGTGRVQWKCFSGCGEGDIFDFWGKFRNLDAHSEFTEILEDLDGYLGGKVEIAKPPPRQVETEKKQAKLGELVKTYDYMNAEGLLVFQECRYEPKDFRLRALDGNGGWTWSLKGVERVPYRLPDVIGSEIVILVEGAKDADTLAERGLCATAIAGGASSWRKEYAKWFQGKQVVISGDRDLAGDQFVREAAPDIYEVARGVKVIEIPLPWAEKHGPDVTDWLAGGATVRDFGALVGSTPPYRPPVPATPEEASPEDREEPKDSLWEQIRAIASAGGDRDAKLRALIRTARKAMELAGGEVDEGIYAERALDRDERLKDRKEGMRFGQHITVGTPTGIPVLDALLYGIRPVWICVEGYSGFGKSTLVSMFAQCALEEGSPVLFVPLEEPPESIDRMFLARMSQMDGRRISTGEYTCEEEYDRVLKVRDKFLGLRPGIYYPSRGACQPTVAQVFRLIESFQSQVGEGNGQVYIDPVHGVNRGPDQKTDYDKESAAISMIRRVIEEFNIPVISNVHMNKSGAVKGHTGFQHSADVRLFLTEKDPTKKLNEGRPDEDRLYRPVVDLLVLKNKGLPTGALRLLYDKRTSTFTLHRPDVGTSWEEKRRDLR</sequence>
<dbReference type="GO" id="GO:0005524">
    <property type="term" value="F:ATP binding"/>
    <property type="evidence" value="ECO:0007669"/>
    <property type="project" value="InterPro"/>
</dbReference>
<dbReference type="EMBL" id="MT143995">
    <property type="protein sequence ID" value="QJA45676.1"/>
    <property type="molecule type" value="Genomic_DNA"/>
</dbReference>
<dbReference type="Pfam" id="PF03796">
    <property type="entry name" value="DnaB_C"/>
    <property type="match status" value="1"/>
</dbReference>
<dbReference type="SUPFAM" id="SSF52540">
    <property type="entry name" value="P-loop containing nucleoside triphosphate hydrolases"/>
    <property type="match status" value="1"/>
</dbReference>
<dbReference type="SUPFAM" id="SSF57783">
    <property type="entry name" value="Zinc beta-ribbon"/>
    <property type="match status" value="1"/>
</dbReference>
<dbReference type="Gene3D" id="3.40.1360.10">
    <property type="match status" value="1"/>
</dbReference>
<dbReference type="InterPro" id="IPR034154">
    <property type="entry name" value="TOPRIM_DnaG/twinkle"/>
</dbReference>
<feature type="compositionally biased region" description="Basic and acidic residues" evidence="4">
    <location>
        <begin position="306"/>
        <end position="315"/>
    </location>
</feature>
<organism evidence="6">
    <name type="scientific">viral metagenome</name>
    <dbReference type="NCBI Taxonomy" id="1070528"/>
    <lineage>
        <taxon>unclassified sequences</taxon>
        <taxon>metagenomes</taxon>
        <taxon>organismal metagenomes</taxon>
    </lineage>
</organism>
<dbReference type="GO" id="GO:0003899">
    <property type="term" value="F:DNA-directed RNA polymerase activity"/>
    <property type="evidence" value="ECO:0007669"/>
    <property type="project" value="InterPro"/>
</dbReference>
<dbReference type="EMBL" id="MT141549">
    <property type="protein sequence ID" value="QJA66119.1"/>
    <property type="molecule type" value="Genomic_DNA"/>
</dbReference>
<evidence type="ECO:0000256" key="2">
    <source>
        <dbReference type="ARBA" id="ARBA00022771"/>
    </source>
</evidence>
<dbReference type="SMART" id="SM00400">
    <property type="entry name" value="ZnF_CHCC"/>
    <property type="match status" value="1"/>
</dbReference>
<reference evidence="6" key="1">
    <citation type="submission" date="2020-03" db="EMBL/GenBank/DDBJ databases">
        <title>The deep terrestrial virosphere.</title>
        <authorList>
            <person name="Holmfeldt K."/>
            <person name="Nilsson E."/>
            <person name="Simone D."/>
            <person name="Lopez-Fernandez M."/>
            <person name="Wu X."/>
            <person name="de Brujin I."/>
            <person name="Lundin D."/>
            <person name="Andersson A."/>
            <person name="Bertilsson S."/>
            <person name="Dopson M."/>
        </authorList>
    </citation>
    <scope>NUCLEOTIDE SEQUENCE</scope>
    <source>
        <strain evidence="7">MM415B00361</strain>
        <strain evidence="6">TM448A00273</strain>
    </source>
</reference>
<dbReference type="CDD" id="cd01029">
    <property type="entry name" value="TOPRIM_primases"/>
    <property type="match status" value="1"/>
</dbReference>
<dbReference type="InterPro" id="IPR002694">
    <property type="entry name" value="Znf_CHC2"/>
</dbReference>
<dbReference type="GO" id="GO:0003678">
    <property type="term" value="F:DNA helicase activity"/>
    <property type="evidence" value="ECO:0007669"/>
    <property type="project" value="InterPro"/>
</dbReference>
<evidence type="ECO:0000256" key="3">
    <source>
        <dbReference type="ARBA" id="ARBA00022833"/>
    </source>
</evidence>
<dbReference type="Gene3D" id="3.90.580.10">
    <property type="entry name" value="Zinc finger, CHC2-type domain"/>
    <property type="match status" value="1"/>
</dbReference>
<keyword evidence="2" id="KW-0863">Zinc-finger</keyword>
<keyword evidence="6" id="KW-0347">Helicase</keyword>
<dbReference type="GO" id="GO:0008270">
    <property type="term" value="F:zinc ion binding"/>
    <property type="evidence" value="ECO:0007669"/>
    <property type="project" value="UniProtKB-KW"/>
</dbReference>
<evidence type="ECO:0000259" key="5">
    <source>
        <dbReference type="SMART" id="SM00400"/>
    </source>
</evidence>
<feature type="region of interest" description="Disordered" evidence="4">
    <location>
        <begin position="289"/>
        <end position="315"/>
    </location>
</feature>
<dbReference type="GO" id="GO:0003677">
    <property type="term" value="F:DNA binding"/>
    <property type="evidence" value="ECO:0007669"/>
    <property type="project" value="InterPro"/>
</dbReference>
<dbReference type="Gene3D" id="3.40.50.300">
    <property type="entry name" value="P-loop containing nucleotide triphosphate hydrolases"/>
    <property type="match status" value="1"/>
</dbReference>
<keyword evidence="6" id="KW-0547">Nucleotide-binding</keyword>
<dbReference type="PANTHER" id="PTHR30313">
    <property type="entry name" value="DNA PRIMASE"/>
    <property type="match status" value="1"/>
</dbReference>
<keyword evidence="1" id="KW-0479">Metal-binding</keyword>
<dbReference type="InterPro" id="IPR007694">
    <property type="entry name" value="DNA_helicase_DnaB-like_C"/>
</dbReference>
<dbReference type="GO" id="GO:0006269">
    <property type="term" value="P:DNA replication, synthesis of primer"/>
    <property type="evidence" value="ECO:0007669"/>
    <property type="project" value="TreeGrafter"/>
</dbReference>
<evidence type="ECO:0000313" key="7">
    <source>
        <dbReference type="EMBL" id="QJA66119.1"/>
    </source>
</evidence>
<name>A0A6H1ZCN9_9ZZZZ</name>
<keyword evidence="6" id="KW-0378">Hydrolase</keyword>
<dbReference type="InterPro" id="IPR036977">
    <property type="entry name" value="DNA_primase_Znf_CHC2"/>
</dbReference>
<dbReference type="Pfam" id="PF01807">
    <property type="entry name" value="Zn_ribbon_DnaG"/>
    <property type="match status" value="1"/>
</dbReference>
<dbReference type="AlphaFoldDB" id="A0A6H1ZCN9"/>
<protein>
    <submittedName>
        <fullName evidence="6">Putative helicase</fullName>
    </submittedName>
</protein>
<proteinExistence type="predicted"/>
<dbReference type="PANTHER" id="PTHR30313:SF2">
    <property type="entry name" value="DNA PRIMASE"/>
    <property type="match status" value="1"/>
</dbReference>